<dbReference type="InterPro" id="IPR022712">
    <property type="entry name" value="Beta_Casp"/>
</dbReference>
<dbReference type="Pfam" id="PF16661">
    <property type="entry name" value="Lactamase_B_6"/>
    <property type="match status" value="1"/>
</dbReference>
<dbReference type="SMART" id="SM00849">
    <property type="entry name" value="Lactamase_B"/>
    <property type="match status" value="1"/>
</dbReference>
<gene>
    <name evidence="4" type="ORF">DRP44_05160</name>
</gene>
<dbReference type="InterPro" id="IPR001279">
    <property type="entry name" value="Metallo-B-lactamas"/>
</dbReference>
<dbReference type="Gene3D" id="3.60.15.10">
    <property type="entry name" value="Ribonuclease Z/Hydroxyacylglutathione hydrolase-like"/>
    <property type="match status" value="1"/>
</dbReference>
<feature type="domain" description="Metallo-beta-lactamase" evidence="2">
    <location>
        <begin position="13"/>
        <end position="217"/>
    </location>
</feature>
<evidence type="ECO:0000313" key="4">
    <source>
        <dbReference type="EMBL" id="RKX65946.1"/>
    </source>
</evidence>
<dbReference type="CDD" id="cd16295">
    <property type="entry name" value="TTHA0252-CPSF-like_MBL-fold"/>
    <property type="match status" value="1"/>
</dbReference>
<dbReference type="PANTHER" id="PTHR11203:SF37">
    <property type="entry name" value="INTEGRATOR COMPLEX SUBUNIT 11"/>
    <property type="match status" value="1"/>
</dbReference>
<dbReference type="EMBL" id="QNBC01000063">
    <property type="protein sequence ID" value="RKX65946.1"/>
    <property type="molecule type" value="Genomic_DNA"/>
</dbReference>
<dbReference type="InterPro" id="IPR036866">
    <property type="entry name" value="RibonucZ/Hydroxyglut_hydro"/>
</dbReference>
<dbReference type="Gene3D" id="3.40.50.10890">
    <property type="match status" value="1"/>
</dbReference>
<evidence type="ECO:0000313" key="5">
    <source>
        <dbReference type="Proteomes" id="UP000282321"/>
    </source>
</evidence>
<dbReference type="InterPro" id="IPR050698">
    <property type="entry name" value="MBL"/>
</dbReference>
<dbReference type="GO" id="GO:0016787">
    <property type="term" value="F:hydrolase activity"/>
    <property type="evidence" value="ECO:0007669"/>
    <property type="project" value="UniProtKB-KW"/>
</dbReference>
<protein>
    <submittedName>
        <fullName evidence="4">MBL fold metallo-hydrolase</fullName>
    </submittedName>
</protein>
<reference evidence="4 5" key="1">
    <citation type="submission" date="2018-06" db="EMBL/GenBank/DDBJ databases">
        <title>Extensive metabolic versatility and redundancy in microbially diverse, dynamic hydrothermal sediments.</title>
        <authorList>
            <person name="Dombrowski N."/>
            <person name="Teske A."/>
            <person name="Baker B.J."/>
        </authorList>
    </citation>
    <scope>NUCLEOTIDE SEQUENCE [LARGE SCALE GENOMIC DNA]</scope>
    <source>
        <strain evidence="4">B35_G9</strain>
    </source>
</reference>
<name>A0A660S798_UNCT6</name>
<dbReference type="SUPFAM" id="SSF56281">
    <property type="entry name" value="Metallo-hydrolase/oxidoreductase"/>
    <property type="match status" value="1"/>
</dbReference>
<organism evidence="4 5">
    <name type="scientific">candidate division TA06 bacterium</name>
    <dbReference type="NCBI Taxonomy" id="2250710"/>
    <lineage>
        <taxon>Bacteria</taxon>
        <taxon>Bacteria division TA06</taxon>
    </lineage>
</organism>
<comment type="caution">
    <text evidence="4">The sequence shown here is derived from an EMBL/GenBank/DDBJ whole genome shotgun (WGS) entry which is preliminary data.</text>
</comment>
<accession>A0A660S798</accession>
<keyword evidence="1 4" id="KW-0378">Hydrolase</keyword>
<dbReference type="Pfam" id="PF10996">
    <property type="entry name" value="Beta-Casp"/>
    <property type="match status" value="1"/>
</dbReference>
<dbReference type="InterPro" id="IPR011108">
    <property type="entry name" value="RMMBL"/>
</dbReference>
<dbReference type="PANTHER" id="PTHR11203">
    <property type="entry name" value="CLEAVAGE AND POLYADENYLATION SPECIFICITY FACTOR FAMILY MEMBER"/>
    <property type="match status" value="1"/>
</dbReference>
<evidence type="ECO:0000256" key="1">
    <source>
        <dbReference type="ARBA" id="ARBA00022801"/>
    </source>
</evidence>
<feature type="domain" description="Beta-Casp" evidence="3">
    <location>
        <begin position="253"/>
        <end position="378"/>
    </location>
</feature>
<evidence type="ECO:0000259" key="2">
    <source>
        <dbReference type="SMART" id="SM00849"/>
    </source>
</evidence>
<sequence>MEITFYGATKEVTGSKHLVTINGVNIMLDYGMHQGKRSVATELNKRIPVNPKNIDFLILSHAHIDHSGLLPLLVKNGYKNRIFTTKATKDLIDIMLRDSGHIQEMDVEYINRKKAKRGEPLVEALYTVSDAEDVMPLVHGVKYYEKVKLTDDIAFTFFDAGHILGSAQLLLEYQENGTIKKLLFTGDLGRQNLPIIRDPDIIEKVDTMISESTYGGRLHGDITDVSARFKEIILRTYKRGGKIVIPSFSVGRTQEVVYELNKLVESGEVPVMPVYVDSPLSVNATDVFRKHRECFDDETWELINNHDDPFGFKRLTYIRDVEESKKLNESNKPCIIISASGMCEAGRIRHHLKHNISDKKNTIMIVGYMARNTLGRRIREGEKEVKIFGEVYPVNAEVVIFDEFSAHGDQRDLVKHIKSASPKELFLVHGEETQIEALQAKVIETVETTTHIPDYGESFKL</sequence>
<dbReference type="Proteomes" id="UP000282321">
    <property type="component" value="Unassembled WGS sequence"/>
</dbReference>
<dbReference type="SMART" id="SM01027">
    <property type="entry name" value="Beta-Casp"/>
    <property type="match status" value="1"/>
</dbReference>
<dbReference type="AlphaFoldDB" id="A0A660S798"/>
<dbReference type="GO" id="GO:0004521">
    <property type="term" value="F:RNA endonuclease activity"/>
    <property type="evidence" value="ECO:0007669"/>
    <property type="project" value="TreeGrafter"/>
</dbReference>
<proteinExistence type="predicted"/>
<dbReference type="Pfam" id="PF07521">
    <property type="entry name" value="RMMBL"/>
    <property type="match status" value="1"/>
</dbReference>
<evidence type="ECO:0000259" key="3">
    <source>
        <dbReference type="SMART" id="SM01027"/>
    </source>
</evidence>